<keyword evidence="2" id="KW-1185">Reference proteome</keyword>
<name>A0AAN8WDR8_HALRR</name>
<feature type="non-terminal residue" evidence="1">
    <location>
        <position position="1"/>
    </location>
</feature>
<dbReference type="AlphaFoldDB" id="A0AAN8WDR8"/>
<accession>A0AAN8WDR8</accession>
<organism evidence="1 2">
    <name type="scientific">Halocaridina rubra</name>
    <name type="common">Hawaiian red shrimp</name>
    <dbReference type="NCBI Taxonomy" id="373956"/>
    <lineage>
        <taxon>Eukaryota</taxon>
        <taxon>Metazoa</taxon>
        <taxon>Ecdysozoa</taxon>
        <taxon>Arthropoda</taxon>
        <taxon>Crustacea</taxon>
        <taxon>Multicrustacea</taxon>
        <taxon>Malacostraca</taxon>
        <taxon>Eumalacostraca</taxon>
        <taxon>Eucarida</taxon>
        <taxon>Decapoda</taxon>
        <taxon>Pleocyemata</taxon>
        <taxon>Caridea</taxon>
        <taxon>Atyoidea</taxon>
        <taxon>Atyidae</taxon>
        <taxon>Halocaridina</taxon>
    </lineage>
</organism>
<gene>
    <name evidence="1" type="ORF">SK128_011060</name>
</gene>
<evidence type="ECO:0000313" key="2">
    <source>
        <dbReference type="Proteomes" id="UP001381693"/>
    </source>
</evidence>
<dbReference type="Proteomes" id="UP001381693">
    <property type="component" value="Unassembled WGS sequence"/>
</dbReference>
<evidence type="ECO:0000313" key="1">
    <source>
        <dbReference type="EMBL" id="KAK7058678.1"/>
    </source>
</evidence>
<feature type="non-terminal residue" evidence="1">
    <location>
        <position position="66"/>
    </location>
</feature>
<protein>
    <submittedName>
        <fullName evidence="1">Uncharacterized protein</fullName>
    </submittedName>
</protein>
<dbReference type="EMBL" id="JAXCGZ010021156">
    <property type="protein sequence ID" value="KAK7058678.1"/>
    <property type="molecule type" value="Genomic_DNA"/>
</dbReference>
<reference evidence="1 2" key="1">
    <citation type="submission" date="2023-11" db="EMBL/GenBank/DDBJ databases">
        <title>Halocaridina rubra genome assembly.</title>
        <authorList>
            <person name="Smith C."/>
        </authorList>
    </citation>
    <scope>NUCLEOTIDE SEQUENCE [LARGE SCALE GENOMIC DNA]</scope>
    <source>
        <strain evidence="1">EP-1</strain>
        <tissue evidence="1">Whole</tissue>
    </source>
</reference>
<comment type="caution">
    <text evidence="1">The sequence shown here is derived from an EMBL/GenBank/DDBJ whole genome shotgun (WGS) entry which is preliminary data.</text>
</comment>
<sequence length="66" mass="7167">DAFGVCLLCSTSPLSPFHPSSQSVAQPSNVHPSESFLPCEDGVRLARLRCGPHPALLSYQKWLEDS</sequence>
<proteinExistence type="predicted"/>